<dbReference type="InterPro" id="IPR006172">
    <property type="entry name" value="DNA-dir_DNA_pol_B"/>
</dbReference>
<keyword evidence="6" id="KW-0238">DNA-binding</keyword>
<dbReference type="InterPro" id="IPR050240">
    <property type="entry name" value="DNA_pol_type-B"/>
</dbReference>
<comment type="catalytic activity">
    <reaction evidence="8">
        <text>DNA(n) + a 2'-deoxyribonucleoside 5'-triphosphate = DNA(n+1) + diphosphate</text>
        <dbReference type="Rhea" id="RHEA:22508"/>
        <dbReference type="Rhea" id="RHEA-COMP:17339"/>
        <dbReference type="Rhea" id="RHEA-COMP:17340"/>
        <dbReference type="ChEBI" id="CHEBI:33019"/>
        <dbReference type="ChEBI" id="CHEBI:61560"/>
        <dbReference type="ChEBI" id="CHEBI:173112"/>
        <dbReference type="EC" id="2.7.7.7"/>
    </reaction>
</comment>
<organism evidence="12 13">
    <name type="scientific">Symbiochloris irregularis</name>
    <dbReference type="NCBI Taxonomy" id="706552"/>
    <lineage>
        <taxon>Eukaryota</taxon>
        <taxon>Viridiplantae</taxon>
        <taxon>Chlorophyta</taxon>
        <taxon>core chlorophytes</taxon>
        <taxon>Trebouxiophyceae</taxon>
        <taxon>Trebouxiales</taxon>
        <taxon>Trebouxiaceae</taxon>
        <taxon>Symbiochloris</taxon>
    </lineage>
</organism>
<dbReference type="PRINTS" id="PR00106">
    <property type="entry name" value="DNAPOLB"/>
</dbReference>
<dbReference type="GO" id="GO:0006297">
    <property type="term" value="P:nucleotide-excision repair, DNA gap filling"/>
    <property type="evidence" value="ECO:0007669"/>
    <property type="project" value="TreeGrafter"/>
</dbReference>
<dbReference type="GO" id="GO:0008296">
    <property type="term" value="F:3'-5'-DNA exonuclease activity"/>
    <property type="evidence" value="ECO:0007669"/>
    <property type="project" value="TreeGrafter"/>
</dbReference>
<evidence type="ECO:0000256" key="3">
    <source>
        <dbReference type="ARBA" id="ARBA00022679"/>
    </source>
</evidence>
<proteinExistence type="inferred from homology"/>
<dbReference type="Gene3D" id="3.30.342.10">
    <property type="entry name" value="DNA Polymerase, chain B, domain 1"/>
    <property type="match status" value="1"/>
</dbReference>
<evidence type="ECO:0000256" key="2">
    <source>
        <dbReference type="ARBA" id="ARBA00012417"/>
    </source>
</evidence>
<dbReference type="SMART" id="SM00486">
    <property type="entry name" value="POLBc"/>
    <property type="match status" value="1"/>
</dbReference>
<evidence type="ECO:0000256" key="8">
    <source>
        <dbReference type="ARBA" id="ARBA00049244"/>
    </source>
</evidence>
<dbReference type="PANTHER" id="PTHR10322:SF35">
    <property type="entry name" value="DNA-DIRECTED DNA POLYMERASE"/>
    <property type="match status" value="1"/>
</dbReference>
<sequence>MTRSARKQPDSKIDWPARKAQDIKGQAAGRGGVSARGLTQGAKSSEQPQALGVMTLDISEQGDGSFQVWGTSEAGQSVLLRIDDFQPYLYISAPRREGTDDVDDDGDLDGLLVGIKQHMNRRLPSDSRIDAVTLVDKIPLMYYRPGKAHASSHLKLSFQRGANMRKAAGIVQKAALSACSRPWLWTDTSLHEHEVSLLQRFLTDTSLSGGAWMCVTLQSAEAGGKSPDTCGQLVQGGQRLSSCAVEAIMPWQCLHSLTPDATQLADEAWTPQEPPAVASNPAMHACWTQTAAQAKAGDIAPLRLMALDVVMASADGQDRVPVPAKDPIVAIACIMFGSKDATLPGMGTAAQQGDEEDAQEDPDGSGPDEEQGALGNEAVLPALPTMSASSTEKVVFTWHPGGTEDVQRELSTGALVRSYSSEADMLTAWRDFFDEADPDAIPLFQVRDTLGALSERWKALGLSGTQSCRLSRHAGQRRRPITVRRITMYSADWVKRQTRMASTSNQETFRAEVEGRLVFDILRQAITSCNLASFSLVDCMQTLLGRTLEVLPPDVLAGLAGLAKNELATGSQQERALRLARYTLARGDAVCSLVRRLATIPETLELGRATGLTCNQVMYNAQMVRTLSLLLRNARRMGYIIGGRQDATQLQESPFLIHPVETGAVRLYQEPLVILDFASLYPSLFRSYNLCYTTLLHPDDVKDVDEDSIITSPTGAKFVKSGLRSGVLPSILAALMSARNTARASLKQLDGGSDADAQRAVLDSRQKALKLAANALYGFTGAVVSPLQCVQLADSCLALGAASCRRAKEILEDLAASGRLGPSAKGAKVVYAQTDSLFAHLPHASPLEALQIGAQAAKLVSAAFPEQMELKFEKMCMPFMLLHVNRYAGRAFETAGQVEEGKGTLMIKGLKSAWRQAAPIVRSTIQGALTRILMQGDTAAAVAFVADEVRRLLSGGCRTSEFIMTGGLWRLTGSQVAAAAAEEAPAAAGAAPSAKAGAAKGKEDPEVRGPHAALAVRLQKRDPGRTFVLGERLLYVLLAGERLQDDAAEDPLTAALQGAPANAALYWKQKMMVPLSEVFAVCLSSPALQSLLNGPHTLVHSDLAEGSATSPMSSPARKGGRSGAAQQTRLGSFFKSMLRCLNCKRSIPYNGPPPGPGLCSDCQALEGVQPSLHASFTQQQKVLGERRLQALSNCYHCHSGGLSGALGCANGECDNMYIRLDTTARLSTVTTSLARLDW</sequence>
<accession>A0AAW1P793</accession>
<dbReference type="GO" id="GO:0045004">
    <property type="term" value="P:DNA replication proofreading"/>
    <property type="evidence" value="ECO:0007669"/>
    <property type="project" value="TreeGrafter"/>
</dbReference>
<dbReference type="GO" id="GO:0043625">
    <property type="term" value="C:delta DNA polymerase complex"/>
    <property type="evidence" value="ECO:0007669"/>
    <property type="project" value="TreeGrafter"/>
</dbReference>
<keyword evidence="4" id="KW-0548">Nucleotidyltransferase</keyword>
<dbReference type="GO" id="GO:0003677">
    <property type="term" value="F:DNA binding"/>
    <property type="evidence" value="ECO:0007669"/>
    <property type="project" value="UniProtKB-KW"/>
</dbReference>
<dbReference type="SUPFAM" id="SSF56672">
    <property type="entry name" value="DNA/RNA polymerases"/>
    <property type="match status" value="1"/>
</dbReference>
<dbReference type="InterPro" id="IPR042087">
    <property type="entry name" value="DNA_pol_B_thumb"/>
</dbReference>
<keyword evidence="5" id="KW-0239">DNA-directed DNA polymerase</keyword>
<evidence type="ECO:0000256" key="1">
    <source>
        <dbReference type="ARBA" id="ARBA00005755"/>
    </source>
</evidence>
<comment type="caution">
    <text evidence="12">The sequence shown here is derived from an EMBL/GenBank/DDBJ whole genome shotgun (WGS) entry which is preliminary data.</text>
</comment>
<feature type="domain" description="DNA-directed DNA polymerase family B multifunctional" evidence="10">
    <location>
        <begin position="613"/>
        <end position="966"/>
    </location>
</feature>
<keyword evidence="3" id="KW-0808">Transferase</keyword>
<evidence type="ECO:0000256" key="6">
    <source>
        <dbReference type="ARBA" id="ARBA00023125"/>
    </source>
</evidence>
<evidence type="ECO:0000256" key="9">
    <source>
        <dbReference type="SAM" id="MobiDB-lite"/>
    </source>
</evidence>
<evidence type="ECO:0000256" key="5">
    <source>
        <dbReference type="ARBA" id="ARBA00022932"/>
    </source>
</evidence>
<feature type="compositionally biased region" description="Acidic residues" evidence="9">
    <location>
        <begin position="353"/>
        <end position="371"/>
    </location>
</feature>
<dbReference type="Gene3D" id="1.10.132.60">
    <property type="entry name" value="DNA polymerase family B, C-terminal domain"/>
    <property type="match status" value="1"/>
</dbReference>
<dbReference type="Gene3D" id="1.10.287.690">
    <property type="entry name" value="Helix hairpin bin"/>
    <property type="match status" value="1"/>
</dbReference>
<evidence type="ECO:0000313" key="13">
    <source>
        <dbReference type="Proteomes" id="UP001465755"/>
    </source>
</evidence>
<dbReference type="SUPFAM" id="SSF53098">
    <property type="entry name" value="Ribonuclease H-like"/>
    <property type="match status" value="1"/>
</dbReference>
<evidence type="ECO:0000259" key="10">
    <source>
        <dbReference type="Pfam" id="PF00136"/>
    </source>
</evidence>
<dbReference type="Gene3D" id="3.90.1600.10">
    <property type="entry name" value="Palm domain of DNA polymerase"/>
    <property type="match status" value="1"/>
</dbReference>
<dbReference type="GO" id="GO:0006287">
    <property type="term" value="P:base-excision repair, gap-filling"/>
    <property type="evidence" value="ECO:0007669"/>
    <property type="project" value="TreeGrafter"/>
</dbReference>
<dbReference type="InterPro" id="IPR023211">
    <property type="entry name" value="DNA_pol_palm_dom_sf"/>
</dbReference>
<dbReference type="Proteomes" id="UP001465755">
    <property type="component" value="Unassembled WGS sequence"/>
</dbReference>
<dbReference type="PANTHER" id="PTHR10322">
    <property type="entry name" value="DNA POLYMERASE CATALYTIC SUBUNIT"/>
    <property type="match status" value="1"/>
</dbReference>
<dbReference type="Pfam" id="PF03104">
    <property type="entry name" value="DNA_pol_B_exo1"/>
    <property type="match status" value="1"/>
</dbReference>
<evidence type="ECO:0000256" key="4">
    <source>
        <dbReference type="ARBA" id="ARBA00022695"/>
    </source>
</evidence>
<keyword evidence="13" id="KW-1185">Reference proteome</keyword>
<dbReference type="GO" id="GO:0003887">
    <property type="term" value="F:DNA-directed DNA polymerase activity"/>
    <property type="evidence" value="ECO:0007669"/>
    <property type="project" value="UniProtKB-KW"/>
</dbReference>
<protein>
    <recommendedName>
        <fullName evidence="7">DNA polymerase delta catalytic subunit</fullName>
        <ecNumber evidence="2">2.7.7.7</ecNumber>
    </recommendedName>
</protein>
<reference evidence="12 13" key="1">
    <citation type="journal article" date="2024" name="Nat. Commun.">
        <title>Phylogenomics reveals the evolutionary origins of lichenization in chlorophyte algae.</title>
        <authorList>
            <person name="Puginier C."/>
            <person name="Libourel C."/>
            <person name="Otte J."/>
            <person name="Skaloud P."/>
            <person name="Haon M."/>
            <person name="Grisel S."/>
            <person name="Petersen M."/>
            <person name="Berrin J.G."/>
            <person name="Delaux P.M."/>
            <person name="Dal Grande F."/>
            <person name="Keller J."/>
        </authorList>
    </citation>
    <scope>NUCLEOTIDE SEQUENCE [LARGE SCALE GENOMIC DNA]</scope>
    <source>
        <strain evidence="12 13">SAG 2036</strain>
    </source>
</reference>
<dbReference type="InterPro" id="IPR043502">
    <property type="entry name" value="DNA/RNA_pol_sf"/>
</dbReference>
<dbReference type="EMBL" id="JALJOQ010000042">
    <property type="protein sequence ID" value="KAK9805765.1"/>
    <property type="molecule type" value="Genomic_DNA"/>
</dbReference>
<dbReference type="AlphaFoldDB" id="A0AAW1P793"/>
<feature type="compositionally biased region" description="Basic and acidic residues" evidence="9">
    <location>
        <begin position="7"/>
        <end position="22"/>
    </location>
</feature>
<evidence type="ECO:0000256" key="7">
    <source>
        <dbReference type="ARBA" id="ARBA00024411"/>
    </source>
</evidence>
<feature type="region of interest" description="Disordered" evidence="9">
    <location>
        <begin position="344"/>
        <end position="373"/>
    </location>
</feature>
<gene>
    <name evidence="12" type="ORF">WJX73_007272</name>
</gene>
<evidence type="ECO:0000259" key="11">
    <source>
        <dbReference type="Pfam" id="PF03104"/>
    </source>
</evidence>
<dbReference type="Gene3D" id="3.30.420.10">
    <property type="entry name" value="Ribonuclease H-like superfamily/Ribonuclease H"/>
    <property type="match status" value="1"/>
</dbReference>
<dbReference type="InterPro" id="IPR012337">
    <property type="entry name" value="RNaseH-like_sf"/>
</dbReference>
<dbReference type="InterPro" id="IPR006134">
    <property type="entry name" value="DNA-dir_DNA_pol_B_multi_dom"/>
</dbReference>
<dbReference type="InterPro" id="IPR036397">
    <property type="entry name" value="RNaseH_sf"/>
</dbReference>
<feature type="region of interest" description="Disordered" evidence="9">
    <location>
        <begin position="1"/>
        <end position="47"/>
    </location>
</feature>
<feature type="domain" description="DNA-directed DNA polymerase family B exonuclease" evidence="11">
    <location>
        <begin position="191"/>
        <end position="536"/>
    </location>
</feature>
<dbReference type="GO" id="GO:0000166">
    <property type="term" value="F:nucleotide binding"/>
    <property type="evidence" value="ECO:0007669"/>
    <property type="project" value="InterPro"/>
</dbReference>
<evidence type="ECO:0000313" key="12">
    <source>
        <dbReference type="EMBL" id="KAK9805765.1"/>
    </source>
</evidence>
<dbReference type="Pfam" id="PF00136">
    <property type="entry name" value="DNA_pol_B"/>
    <property type="match status" value="1"/>
</dbReference>
<dbReference type="EC" id="2.7.7.7" evidence="2"/>
<comment type="similarity">
    <text evidence="1">Belongs to the DNA polymerase type-B family.</text>
</comment>
<name>A0AAW1P793_9CHLO</name>
<dbReference type="InterPro" id="IPR006133">
    <property type="entry name" value="DNA-dir_DNA_pol_B_exonuc"/>
</dbReference>